<feature type="compositionally biased region" description="Basic and acidic residues" evidence="1">
    <location>
        <begin position="57"/>
        <end position="67"/>
    </location>
</feature>
<proteinExistence type="predicted"/>
<evidence type="ECO:0000313" key="2">
    <source>
        <dbReference type="EMBL" id="KAF2614395.1"/>
    </source>
</evidence>
<gene>
    <name evidence="2" type="ORF">F2Q70_00009096</name>
</gene>
<evidence type="ECO:0000256" key="1">
    <source>
        <dbReference type="SAM" id="MobiDB-lite"/>
    </source>
</evidence>
<feature type="region of interest" description="Disordered" evidence="1">
    <location>
        <begin position="22"/>
        <end position="67"/>
    </location>
</feature>
<dbReference type="AlphaFoldDB" id="A0A8S9M3R6"/>
<protein>
    <submittedName>
        <fullName evidence="2">Uncharacterized protein</fullName>
    </submittedName>
</protein>
<accession>A0A8S9M3R6</accession>
<sequence>MAMVHYLQIRSRCARLHLNDLKPPSSSMARSTSTSLASVAYSQHKSESTINDEGKEETERGEDGVHSRESFIVVGRGGVALSHESLRFKKIAKESSVMEDLVSFLVLELNKLLFTLNFFSNPSKSPKASMRGKSRETKANMMIKEALPGCDECVITIYSTSEETNCIGDDGEFVCTRERHRKIILQWLMSKVTQIFYWILT</sequence>
<feature type="compositionally biased region" description="Polar residues" evidence="1">
    <location>
        <begin position="40"/>
        <end position="51"/>
    </location>
</feature>
<comment type="caution">
    <text evidence="2">The sequence shown here is derived from an EMBL/GenBank/DDBJ whole genome shotgun (WGS) entry which is preliminary data.</text>
</comment>
<reference evidence="2" key="1">
    <citation type="submission" date="2019-12" db="EMBL/GenBank/DDBJ databases">
        <title>Genome sequencing and annotation of Brassica cretica.</title>
        <authorList>
            <person name="Studholme D.J."/>
            <person name="Sarris P.F."/>
        </authorList>
    </citation>
    <scope>NUCLEOTIDE SEQUENCE</scope>
    <source>
        <strain evidence="2">PFS-102/07</strain>
        <tissue evidence="2">Leaf</tissue>
    </source>
</reference>
<organism evidence="2">
    <name type="scientific">Brassica cretica</name>
    <name type="common">Mustard</name>
    <dbReference type="NCBI Taxonomy" id="69181"/>
    <lineage>
        <taxon>Eukaryota</taxon>
        <taxon>Viridiplantae</taxon>
        <taxon>Streptophyta</taxon>
        <taxon>Embryophyta</taxon>
        <taxon>Tracheophyta</taxon>
        <taxon>Spermatophyta</taxon>
        <taxon>Magnoliopsida</taxon>
        <taxon>eudicotyledons</taxon>
        <taxon>Gunneridae</taxon>
        <taxon>Pentapetalae</taxon>
        <taxon>rosids</taxon>
        <taxon>malvids</taxon>
        <taxon>Brassicales</taxon>
        <taxon>Brassicaceae</taxon>
        <taxon>Brassiceae</taxon>
        <taxon>Brassica</taxon>
    </lineage>
</organism>
<dbReference type="EMBL" id="QGKY02000089">
    <property type="protein sequence ID" value="KAF2614395.1"/>
    <property type="molecule type" value="Genomic_DNA"/>
</dbReference>
<name>A0A8S9M3R6_BRACR</name>
<feature type="compositionally biased region" description="Low complexity" evidence="1">
    <location>
        <begin position="25"/>
        <end position="38"/>
    </location>
</feature>